<dbReference type="GO" id="GO:0030976">
    <property type="term" value="F:thiamine pyrophosphate binding"/>
    <property type="evidence" value="ECO:0007669"/>
    <property type="project" value="InterPro"/>
</dbReference>
<evidence type="ECO:0000256" key="2">
    <source>
        <dbReference type="ARBA" id="ARBA00007812"/>
    </source>
</evidence>
<keyword evidence="5 7" id="KW-0786">Thiamine pyrophosphate</keyword>
<dbReference type="InterPro" id="IPR012000">
    <property type="entry name" value="Thiamin_PyroP_enz_cen_dom"/>
</dbReference>
<dbReference type="EMBL" id="ACGX02000005">
    <property type="protein sequence ID" value="EGC15694.1"/>
    <property type="molecule type" value="Genomic_DNA"/>
</dbReference>
<evidence type="ECO:0000256" key="7">
    <source>
        <dbReference type="RuleBase" id="RU362132"/>
    </source>
</evidence>
<dbReference type="SUPFAM" id="SSF52518">
    <property type="entry name" value="Thiamin diphosphate-binding fold (THDP-binding)"/>
    <property type="match status" value="2"/>
</dbReference>
<dbReference type="EC" id="4.1.1.8" evidence="12"/>
<sequence length="583" mass="63053">MIEGSQIMVGDSLNKTGANLLIKALQENNINRMYGIVGIPVTDLARLAELRGMKYYGFRREDSAVNAAAATGYLTQKPGVALTVSAPGFLNGLTALAQATKNCFPLIMISGSSERHIIDLSQGDYEGLDQYNAAKPFCKKAYRVDRAEDMGLAVARAIRTAVSGRPGGVYLDIPADTIVQEDDADQSSLGVYKLVDPAPKQVPNDEAISRAVDLIKNAKKPLIILGKGAAYDRTEKQVQQLVAETNIPFLPMSMAKGLIPDDSPHSAAAARSLSLRNADVVIVIGARLNWMLSYGDAPQFNPHAKFVQLDIDATQFDSSQPISAPLQGDLKSILDKLVPALLATGYQAPEEWLEQIAQDTEKNDKKFAQRIANGKVAQNFGYYGAIAPIAEYFQQHPDTYLVSEGANTLDIGRDMIGMQLPRHRLDTGTWGVMGVGLGYAIAAAVETGKHVVALDGDSAFGFDGMEIETICRYKLPITVVIINNGGIYNGIGQVVPNQLGPTTLDPTARYDLMAKAFGGDNYFVSDYDEMKNVFARAVDSGRPNIINVQIAPSMGKESGHIGNLNPKLNLQPLEENERSHHND</sequence>
<dbReference type="PANTHER" id="PTHR43710:SF2">
    <property type="entry name" value="2-HYDROXYACYL-COA LYASE 1"/>
    <property type="match status" value="1"/>
</dbReference>
<dbReference type="InterPro" id="IPR029061">
    <property type="entry name" value="THDP-binding"/>
</dbReference>
<evidence type="ECO:0000256" key="5">
    <source>
        <dbReference type="ARBA" id="ARBA00023052"/>
    </source>
</evidence>
<evidence type="ECO:0000256" key="3">
    <source>
        <dbReference type="ARBA" id="ARBA00022723"/>
    </source>
</evidence>
<dbReference type="AlphaFoldDB" id="A0A828RJM3"/>
<dbReference type="SUPFAM" id="SSF52467">
    <property type="entry name" value="DHS-like NAD/FAD-binding domain"/>
    <property type="match status" value="1"/>
</dbReference>
<evidence type="ECO:0000256" key="4">
    <source>
        <dbReference type="ARBA" id="ARBA00022842"/>
    </source>
</evidence>
<comment type="similarity">
    <text evidence="2 7">Belongs to the TPP enzyme family.</text>
</comment>
<protein>
    <submittedName>
        <fullName evidence="12">Oxalyl-CoA decarboxylase</fullName>
        <ecNumber evidence="12">4.1.1.8</ecNumber>
    </submittedName>
</protein>
<proteinExistence type="inferred from homology"/>
<keyword evidence="4" id="KW-0460">Magnesium</keyword>
<dbReference type="CDD" id="cd02004">
    <property type="entry name" value="TPP_BZL_OCoD_HPCL"/>
    <property type="match status" value="1"/>
</dbReference>
<evidence type="ECO:0000256" key="6">
    <source>
        <dbReference type="ARBA" id="ARBA00023239"/>
    </source>
</evidence>
<feature type="region of interest" description="Disordered" evidence="8">
    <location>
        <begin position="557"/>
        <end position="583"/>
    </location>
</feature>
<evidence type="ECO:0000259" key="9">
    <source>
        <dbReference type="Pfam" id="PF00205"/>
    </source>
</evidence>
<dbReference type="InterPro" id="IPR017660">
    <property type="entry name" value="Oxalyl-CoA_decarboxylase"/>
</dbReference>
<dbReference type="Proteomes" id="UP000004335">
    <property type="component" value="Unassembled WGS sequence"/>
</dbReference>
<dbReference type="GO" id="GO:0000287">
    <property type="term" value="F:magnesium ion binding"/>
    <property type="evidence" value="ECO:0007669"/>
    <property type="project" value="InterPro"/>
</dbReference>
<dbReference type="NCBIfam" id="TIGR03254">
    <property type="entry name" value="oxalate_oxc"/>
    <property type="match status" value="1"/>
</dbReference>
<dbReference type="Gene3D" id="3.40.50.970">
    <property type="match status" value="2"/>
</dbReference>
<comment type="caution">
    <text evidence="12">The sequence shown here is derived from an EMBL/GenBank/DDBJ whole genome shotgun (WGS) entry which is preliminary data.</text>
</comment>
<keyword evidence="3" id="KW-0479">Metal-binding</keyword>
<evidence type="ECO:0000256" key="8">
    <source>
        <dbReference type="SAM" id="MobiDB-lite"/>
    </source>
</evidence>
<dbReference type="GO" id="GO:0033611">
    <property type="term" value="P:oxalate catabolic process"/>
    <property type="evidence" value="ECO:0007669"/>
    <property type="project" value="InterPro"/>
</dbReference>
<dbReference type="Pfam" id="PF00205">
    <property type="entry name" value="TPP_enzyme_M"/>
    <property type="match status" value="1"/>
</dbReference>
<dbReference type="CDD" id="cd07035">
    <property type="entry name" value="TPP_PYR_POX_like"/>
    <property type="match status" value="1"/>
</dbReference>
<evidence type="ECO:0000259" key="10">
    <source>
        <dbReference type="Pfam" id="PF02775"/>
    </source>
</evidence>
<dbReference type="InterPro" id="IPR012001">
    <property type="entry name" value="Thiamin_PyroP_enz_TPP-bd_dom"/>
</dbReference>
<dbReference type="InterPro" id="IPR029035">
    <property type="entry name" value="DHS-like_NAD/FAD-binding_dom"/>
</dbReference>
<dbReference type="InterPro" id="IPR011766">
    <property type="entry name" value="TPP_enzyme_TPP-bd"/>
</dbReference>
<dbReference type="GO" id="GO:0001561">
    <property type="term" value="P:fatty acid alpha-oxidation"/>
    <property type="evidence" value="ECO:0007669"/>
    <property type="project" value="TreeGrafter"/>
</dbReference>
<dbReference type="Gene3D" id="3.40.50.1220">
    <property type="entry name" value="TPP-binding domain"/>
    <property type="match status" value="1"/>
</dbReference>
<keyword evidence="6 12" id="KW-0456">Lyase</keyword>
<organism evidence="12 13">
    <name type="scientific">Limosilactobacillus reuteri MM4-1A</name>
    <dbReference type="NCBI Taxonomy" id="548485"/>
    <lineage>
        <taxon>Bacteria</taxon>
        <taxon>Bacillati</taxon>
        <taxon>Bacillota</taxon>
        <taxon>Bacilli</taxon>
        <taxon>Lactobacillales</taxon>
        <taxon>Lactobacillaceae</taxon>
        <taxon>Limosilactobacillus</taxon>
    </lineage>
</organism>
<evidence type="ECO:0000313" key="12">
    <source>
        <dbReference type="EMBL" id="EGC15694.1"/>
    </source>
</evidence>
<feature type="domain" description="Thiamine pyrophosphate enzyme central" evidence="9">
    <location>
        <begin position="208"/>
        <end position="337"/>
    </location>
</feature>
<dbReference type="Pfam" id="PF02776">
    <property type="entry name" value="TPP_enzyme_N"/>
    <property type="match status" value="1"/>
</dbReference>
<dbReference type="Pfam" id="PF02775">
    <property type="entry name" value="TPP_enzyme_C"/>
    <property type="match status" value="1"/>
</dbReference>
<evidence type="ECO:0000259" key="11">
    <source>
        <dbReference type="Pfam" id="PF02776"/>
    </source>
</evidence>
<name>A0A828RJM3_LIMRT</name>
<dbReference type="NCBIfam" id="NF006721">
    <property type="entry name" value="PRK09259.1"/>
    <property type="match status" value="1"/>
</dbReference>
<dbReference type="InterPro" id="IPR045025">
    <property type="entry name" value="HACL1-like"/>
</dbReference>
<feature type="domain" description="Thiamine pyrophosphate enzyme TPP-binding" evidence="10">
    <location>
        <begin position="416"/>
        <end position="548"/>
    </location>
</feature>
<evidence type="ECO:0000256" key="1">
    <source>
        <dbReference type="ARBA" id="ARBA00001964"/>
    </source>
</evidence>
<reference evidence="12 13" key="1">
    <citation type="submission" date="2011-01" db="EMBL/GenBank/DDBJ databases">
        <authorList>
            <person name="Muzny D."/>
            <person name="Qin X."/>
            <person name="Buhay C."/>
            <person name="Dugan-Rocha S."/>
            <person name="Ding Y."/>
            <person name="Chen G."/>
            <person name="Hawes A."/>
            <person name="Holder M."/>
            <person name="Jhangiani S."/>
            <person name="Johnson A."/>
            <person name="Khan Z."/>
            <person name="Li Z."/>
            <person name="Liu W."/>
            <person name="Liu X."/>
            <person name="Perez L."/>
            <person name="Shen H."/>
            <person name="Wang Q."/>
            <person name="Watt J."/>
            <person name="Xi L."/>
            <person name="Xin Y."/>
            <person name="Zhou J."/>
            <person name="Deng J."/>
            <person name="Jiang H."/>
            <person name="Liu Y."/>
            <person name="Qu J."/>
            <person name="Song X.-Z."/>
            <person name="Zhang L."/>
            <person name="Villasana D."/>
            <person name="Johnson A."/>
            <person name="Liu J."/>
            <person name="Liyanage D."/>
            <person name="Lorensuhewa L."/>
            <person name="Robinson T."/>
            <person name="Song A."/>
            <person name="Song B.-B."/>
            <person name="Dinh H."/>
            <person name="Thornton R."/>
            <person name="Coyle M."/>
            <person name="Francisco L."/>
            <person name="Jackson L."/>
            <person name="Javaid M."/>
            <person name="Korchina V."/>
            <person name="Kovar C."/>
            <person name="Mata R."/>
            <person name="Mathew T."/>
            <person name="Ngo R."/>
            <person name="Nguyen L."/>
            <person name="Nguyen N."/>
            <person name="Okwuonu G."/>
            <person name="Ongeri F."/>
            <person name="Pham C."/>
            <person name="Simmons D."/>
            <person name="Wilczek-Boney K."/>
            <person name="Hale W."/>
            <person name="Jakkamsetti A."/>
            <person name="Pham P."/>
            <person name="Ruth R."/>
            <person name="San Lucas F."/>
            <person name="Warren J."/>
            <person name="Zhang J."/>
            <person name="Zhao Z."/>
            <person name="Zhou C."/>
            <person name="Zhu D."/>
            <person name="Lee S."/>
            <person name="Bess C."/>
            <person name="Blankenburg K."/>
            <person name="Forbes L."/>
            <person name="Fu Q."/>
            <person name="Gubbala S."/>
            <person name="Hirani K."/>
            <person name="Jayaseelan J.C."/>
            <person name="Lara F."/>
            <person name="Munidasa M."/>
            <person name="Palculict T."/>
            <person name="Patil S."/>
            <person name="Pu L.-L."/>
            <person name="Saada N."/>
            <person name="Tang L."/>
            <person name="Weissenberger G."/>
            <person name="Zhu Y."/>
            <person name="Hemphill L."/>
            <person name="Shang Y."/>
            <person name="Youmans B."/>
            <person name="Ayvaz T."/>
            <person name="Ross M."/>
            <person name="Santibanez J."/>
            <person name="Aqrawi P."/>
            <person name="Gross S."/>
            <person name="Joshi V."/>
            <person name="Fowler G."/>
            <person name="Nazareth L."/>
            <person name="Reid J."/>
            <person name="Worley K."/>
            <person name="Petrosino J."/>
            <person name="Highlander S."/>
            <person name="Gibbs R."/>
        </authorList>
    </citation>
    <scope>NUCLEOTIDE SEQUENCE [LARGE SCALE GENOMIC DNA]</scope>
    <source>
        <strain evidence="12 13">MM4-1A</strain>
    </source>
</reference>
<dbReference type="GO" id="GO:0008949">
    <property type="term" value="F:oxalyl-CoA decarboxylase activity"/>
    <property type="evidence" value="ECO:0007669"/>
    <property type="project" value="UniProtKB-EC"/>
</dbReference>
<accession>A0A828RJM3</accession>
<feature type="domain" description="Thiamine pyrophosphate enzyme N-terminal TPP-binding" evidence="11">
    <location>
        <begin position="16"/>
        <end position="130"/>
    </location>
</feature>
<dbReference type="PANTHER" id="PTHR43710">
    <property type="entry name" value="2-HYDROXYACYL-COA LYASE"/>
    <property type="match status" value="1"/>
</dbReference>
<evidence type="ECO:0000313" key="13">
    <source>
        <dbReference type="Proteomes" id="UP000004335"/>
    </source>
</evidence>
<gene>
    <name evidence="12" type="primary">oxc</name>
    <name evidence="12" type="ORF">HMPREF0536_10539</name>
</gene>
<comment type="cofactor">
    <cofactor evidence="1">
        <name>thiamine diphosphate</name>
        <dbReference type="ChEBI" id="CHEBI:58937"/>
    </cofactor>
</comment>